<keyword evidence="1" id="KW-0812">Transmembrane</keyword>
<keyword evidence="1" id="KW-1133">Transmembrane helix</keyword>
<evidence type="ECO:0000313" key="3">
    <source>
        <dbReference type="Proteomes" id="UP000199022"/>
    </source>
</evidence>
<evidence type="ECO:0000313" key="2">
    <source>
        <dbReference type="EMBL" id="SFC23508.1"/>
    </source>
</evidence>
<dbReference type="AlphaFoldDB" id="A0A1I1HNF2"/>
<organism evidence="2 3">
    <name type="scientific">Klenkia taihuensis</name>
    <dbReference type="NCBI Taxonomy" id="1225127"/>
    <lineage>
        <taxon>Bacteria</taxon>
        <taxon>Bacillati</taxon>
        <taxon>Actinomycetota</taxon>
        <taxon>Actinomycetes</taxon>
        <taxon>Geodermatophilales</taxon>
        <taxon>Geodermatophilaceae</taxon>
        <taxon>Klenkia</taxon>
    </lineage>
</organism>
<dbReference type="EMBL" id="FOMD01000001">
    <property type="protein sequence ID" value="SFC23508.1"/>
    <property type="molecule type" value="Genomic_DNA"/>
</dbReference>
<dbReference type="RefSeq" id="WP_131801959.1">
    <property type="nucleotide sequence ID" value="NZ_BNAC01000002.1"/>
</dbReference>
<keyword evidence="1" id="KW-0472">Membrane</keyword>
<feature type="transmembrane region" description="Helical" evidence="1">
    <location>
        <begin position="12"/>
        <end position="29"/>
    </location>
</feature>
<keyword evidence="3" id="KW-1185">Reference proteome</keyword>
<feature type="transmembrane region" description="Helical" evidence="1">
    <location>
        <begin position="35"/>
        <end position="52"/>
    </location>
</feature>
<gene>
    <name evidence="2" type="ORF">SAMN05661030_0447</name>
</gene>
<reference evidence="3" key="1">
    <citation type="submission" date="2016-10" db="EMBL/GenBank/DDBJ databases">
        <authorList>
            <person name="Varghese N."/>
            <person name="Submissions S."/>
        </authorList>
    </citation>
    <scope>NUCLEOTIDE SEQUENCE [LARGE SCALE GENOMIC DNA]</scope>
    <source>
        <strain evidence="3">DSM 45962</strain>
    </source>
</reference>
<dbReference type="Proteomes" id="UP000199022">
    <property type="component" value="Unassembled WGS sequence"/>
</dbReference>
<name>A0A1I1HNF2_9ACTN</name>
<evidence type="ECO:0000256" key="1">
    <source>
        <dbReference type="SAM" id="Phobius"/>
    </source>
</evidence>
<sequence length="68" mass="7871">MRAQVVRRELHELVFPLVLVLVGELVVQVSRWDRFWVLLGALVAGYLVRAVIRTSAQRVERTDGERSR</sequence>
<protein>
    <submittedName>
        <fullName evidence="2">Uncharacterized protein</fullName>
    </submittedName>
</protein>
<proteinExistence type="predicted"/>
<accession>A0A1I1HNF2</accession>